<keyword evidence="7 9" id="KW-0811">Translocation</keyword>
<evidence type="ECO:0000256" key="1">
    <source>
        <dbReference type="ARBA" id="ARBA00004167"/>
    </source>
</evidence>
<keyword evidence="4 9" id="KW-0812">Transmembrane</keyword>
<evidence type="ECO:0000256" key="3">
    <source>
        <dbReference type="ARBA" id="ARBA00022475"/>
    </source>
</evidence>
<comment type="caution">
    <text evidence="12">The sequence shown here is derived from an EMBL/GenBank/DDBJ whole genome shotgun (WGS) entry which is preliminary data.</text>
</comment>
<evidence type="ECO:0000256" key="10">
    <source>
        <dbReference type="SAM" id="MobiDB-lite"/>
    </source>
</evidence>
<dbReference type="Proteomes" id="UP000229329">
    <property type="component" value="Unassembled WGS sequence"/>
</dbReference>
<proteinExistence type="inferred from homology"/>
<protein>
    <recommendedName>
        <fullName evidence="9">Sec-independent protein translocase protein TatB</fullName>
    </recommendedName>
</protein>
<comment type="subcellular location">
    <subcellularLocation>
        <location evidence="9">Cell membrane</location>
        <topology evidence="9">Single-pass membrane protein</topology>
    </subcellularLocation>
    <subcellularLocation>
        <location evidence="1">Membrane</location>
        <topology evidence="1">Single-pass membrane protein</topology>
    </subcellularLocation>
</comment>
<dbReference type="GO" id="GO:0033281">
    <property type="term" value="C:TAT protein transport complex"/>
    <property type="evidence" value="ECO:0007669"/>
    <property type="project" value="UniProtKB-UniRule"/>
</dbReference>
<organism evidence="12 13">
    <name type="scientific">Conservatibacter flavescens</name>
    <dbReference type="NCBI Taxonomy" id="28161"/>
    <lineage>
        <taxon>Bacteria</taxon>
        <taxon>Pseudomonadati</taxon>
        <taxon>Pseudomonadota</taxon>
        <taxon>Gammaproteobacteria</taxon>
        <taxon>Pasteurellales</taxon>
        <taxon>Pasteurellaceae</taxon>
        <taxon>Conservatibacter</taxon>
    </lineage>
</organism>
<evidence type="ECO:0000313" key="13">
    <source>
        <dbReference type="Proteomes" id="UP000229329"/>
    </source>
</evidence>
<evidence type="ECO:0000256" key="2">
    <source>
        <dbReference type="ARBA" id="ARBA00022448"/>
    </source>
</evidence>
<comment type="subunit">
    <text evidence="9">The Tat system comprises two distinct complexes: a TatABC complex, containing multiple copies of TatA, TatB and TatC subunits, and a separate TatA complex, containing only TatA subunits. Substrates initially bind to the TatABC complex, which probably triggers association of the separate TatA complex to form the active translocon.</text>
</comment>
<evidence type="ECO:0000256" key="5">
    <source>
        <dbReference type="ARBA" id="ARBA00022927"/>
    </source>
</evidence>
<evidence type="ECO:0000256" key="8">
    <source>
        <dbReference type="ARBA" id="ARBA00023136"/>
    </source>
</evidence>
<feature type="compositionally biased region" description="Acidic residues" evidence="10">
    <location>
        <begin position="158"/>
        <end position="168"/>
    </location>
</feature>
<evidence type="ECO:0000256" key="7">
    <source>
        <dbReference type="ARBA" id="ARBA00023010"/>
    </source>
</evidence>
<keyword evidence="8 9" id="KW-0472">Membrane</keyword>
<dbReference type="AlphaFoldDB" id="A0A2M8S1V7"/>
<dbReference type="PANTHER" id="PTHR33162">
    <property type="entry name" value="SEC-INDEPENDENT PROTEIN TRANSLOCASE PROTEIN TATA, CHLOROPLASTIC"/>
    <property type="match status" value="1"/>
</dbReference>
<comment type="similarity">
    <text evidence="9">Belongs to the TatB family.</text>
</comment>
<keyword evidence="3 9" id="KW-1003">Cell membrane</keyword>
<evidence type="ECO:0000256" key="11">
    <source>
        <dbReference type="SAM" id="Phobius"/>
    </source>
</evidence>
<dbReference type="InterPro" id="IPR018448">
    <property type="entry name" value="TatB"/>
</dbReference>
<dbReference type="Gene3D" id="1.20.5.3310">
    <property type="match status" value="1"/>
</dbReference>
<keyword evidence="6 9" id="KW-1133">Transmembrane helix</keyword>
<feature type="region of interest" description="Disordered" evidence="10">
    <location>
        <begin position="132"/>
        <end position="196"/>
    </location>
</feature>
<dbReference type="RefSeq" id="WP_100288980.1">
    <property type="nucleotide sequence ID" value="NZ_PHHA01000018.1"/>
</dbReference>
<feature type="transmembrane region" description="Helical" evidence="11">
    <location>
        <begin position="6"/>
        <end position="23"/>
    </location>
</feature>
<evidence type="ECO:0000313" key="12">
    <source>
        <dbReference type="EMBL" id="PJG85123.1"/>
    </source>
</evidence>
<keyword evidence="13" id="KW-1185">Reference proteome</keyword>
<dbReference type="NCBIfam" id="TIGR01410">
    <property type="entry name" value="tatB"/>
    <property type="match status" value="1"/>
</dbReference>
<evidence type="ECO:0000256" key="4">
    <source>
        <dbReference type="ARBA" id="ARBA00022692"/>
    </source>
</evidence>
<comment type="function">
    <text evidence="9">Part of the twin-arginine translocation (Tat) system that transports large folded proteins containing a characteristic twin-arginine motif in their signal peptide across membranes. Together with TatC, TatB is part of a receptor directly interacting with Tat signal peptides. TatB may form an oligomeric binding site that transiently accommodates folded Tat precursor proteins before their translocation.</text>
</comment>
<feature type="compositionally biased region" description="Basic and acidic residues" evidence="10">
    <location>
        <begin position="169"/>
        <end position="182"/>
    </location>
</feature>
<reference evidence="12 13" key="1">
    <citation type="submission" date="2017-11" db="EMBL/GenBank/DDBJ databases">
        <title>Reclassification of Bisgaard taxon 7 as Conservatibacter flavescens gen. nov., sp. nov.</title>
        <authorList>
            <person name="Christensen H."/>
        </authorList>
    </citation>
    <scope>NUCLEOTIDE SEQUENCE [LARGE SCALE GENOMIC DNA]</scope>
    <source>
        <strain evidence="12 13">7_4</strain>
    </source>
</reference>
<dbReference type="EMBL" id="PHHA01000018">
    <property type="protein sequence ID" value="PJG85123.1"/>
    <property type="molecule type" value="Genomic_DNA"/>
</dbReference>
<sequence>MFDIGFSEIVLVLIVGLIVLGPQRMPVAIRTVMSWVNTLRGLATNVKNELNQELKLQELQESIKKAESLNLNALSPELSKTVEELKESAKKMQDEMNNASQNATEELRKATDKVQQAIDTDLKNAELAVENAVEAQDEREKNPSELTALSTEKSADDMAADIEAEEAEREAQLAEMLDKYQTVDDFEPTSVKEKTS</sequence>
<dbReference type="GO" id="GO:0008320">
    <property type="term" value="F:protein transmembrane transporter activity"/>
    <property type="evidence" value="ECO:0007669"/>
    <property type="project" value="UniProtKB-UniRule"/>
</dbReference>
<dbReference type="OrthoDB" id="9816005at2"/>
<dbReference type="PRINTS" id="PR01506">
    <property type="entry name" value="TATBPROTEIN"/>
</dbReference>
<gene>
    <name evidence="9" type="primary">tatB</name>
    <name evidence="12" type="ORF">CVP05_07650</name>
</gene>
<dbReference type="HAMAP" id="MF_00237">
    <property type="entry name" value="TatB"/>
    <property type="match status" value="1"/>
</dbReference>
<evidence type="ECO:0000256" key="9">
    <source>
        <dbReference type="HAMAP-Rule" id="MF_00237"/>
    </source>
</evidence>
<dbReference type="GO" id="GO:0043953">
    <property type="term" value="P:protein transport by the Tat complex"/>
    <property type="evidence" value="ECO:0007669"/>
    <property type="project" value="UniProtKB-UniRule"/>
</dbReference>
<evidence type="ECO:0000256" key="6">
    <source>
        <dbReference type="ARBA" id="ARBA00022989"/>
    </source>
</evidence>
<dbReference type="Pfam" id="PF02416">
    <property type="entry name" value="TatA_B_E"/>
    <property type="match status" value="1"/>
</dbReference>
<accession>A0A2M8S1V7</accession>
<dbReference type="InterPro" id="IPR003369">
    <property type="entry name" value="TatA/B/E"/>
</dbReference>
<keyword evidence="2 9" id="KW-0813">Transport</keyword>
<name>A0A2M8S1V7_9PAST</name>
<keyword evidence="5 9" id="KW-0653">Protein transport</keyword>
<dbReference type="PANTHER" id="PTHR33162:SF1">
    <property type="entry name" value="SEC-INDEPENDENT PROTEIN TRANSLOCASE PROTEIN TATA, CHLOROPLASTIC"/>
    <property type="match status" value="1"/>
</dbReference>